<comment type="caution">
    <text evidence="1">The sequence shown here is derived from an EMBL/GenBank/DDBJ whole genome shotgun (WGS) entry which is preliminary data.</text>
</comment>
<dbReference type="EMBL" id="CM037622">
    <property type="protein sequence ID" value="KAH8003451.1"/>
    <property type="molecule type" value="Genomic_DNA"/>
</dbReference>
<gene>
    <name evidence="1" type="ORF">K3G42_018830</name>
</gene>
<name>A0ACB8FDS6_9SAUR</name>
<accession>A0ACB8FDS6</accession>
<organism evidence="1 2">
    <name type="scientific">Sphaerodactylus townsendi</name>
    <dbReference type="NCBI Taxonomy" id="933632"/>
    <lineage>
        <taxon>Eukaryota</taxon>
        <taxon>Metazoa</taxon>
        <taxon>Chordata</taxon>
        <taxon>Craniata</taxon>
        <taxon>Vertebrata</taxon>
        <taxon>Euteleostomi</taxon>
        <taxon>Lepidosauria</taxon>
        <taxon>Squamata</taxon>
        <taxon>Bifurcata</taxon>
        <taxon>Gekkota</taxon>
        <taxon>Sphaerodactylidae</taxon>
        <taxon>Sphaerodactylus</taxon>
    </lineage>
</organism>
<dbReference type="Proteomes" id="UP000827872">
    <property type="component" value="Linkage Group LG09"/>
</dbReference>
<evidence type="ECO:0000313" key="1">
    <source>
        <dbReference type="EMBL" id="KAH8003451.1"/>
    </source>
</evidence>
<evidence type="ECO:0000313" key="2">
    <source>
        <dbReference type="Proteomes" id="UP000827872"/>
    </source>
</evidence>
<proteinExistence type="predicted"/>
<keyword evidence="2" id="KW-1185">Reference proteome</keyword>
<protein>
    <submittedName>
        <fullName evidence="1">Uncharacterized protein</fullName>
    </submittedName>
</protein>
<reference evidence="1" key="1">
    <citation type="submission" date="2021-08" db="EMBL/GenBank/DDBJ databases">
        <title>The first chromosome-level gecko genome reveals the dynamic sex chromosomes of Neotropical dwarf geckos (Sphaerodactylidae: Sphaerodactylus).</title>
        <authorList>
            <person name="Pinto B.J."/>
            <person name="Keating S.E."/>
            <person name="Gamble T."/>
        </authorList>
    </citation>
    <scope>NUCLEOTIDE SEQUENCE</scope>
    <source>
        <strain evidence="1">TG3544</strain>
    </source>
</reference>
<sequence>MQNFIRVDYQPNWKWSSCTSIAYMFVQTTQEHSPSEPFLEKSVPDMTQVSGPNAQLLKSDDYLSSIEQQPPQQKKKKKKNNHVVVEGPNKGFGKEGFPGGLDGQDPTRKLLDCSQEEKKKKKKPKVKKEPKDPKELKEKKEPKEPKTPKTPKIPKEPKEKKAKNTTPKPKSNKKAREGFGRSAAEGTRSSRAKTIAFTEAPAEDLRKKKKAAGKDGTAPASKRPRGPATVGSLAPSEGAAVSGGSDTGSSYPMRDSESPVLPPGQEEPEAPVQATTSSTRQEPGPRGEGAESTDPSSQPATAATAVAAWHNAPPEELALLAEQIDKALEARKRRAAPAQAGRSKSGNPRPTKERRRREAPVQESH</sequence>